<dbReference type="InterPro" id="IPR032857">
    <property type="entry name" value="ALKBH4"/>
</dbReference>
<dbReference type="PANTHER" id="PTHR12463:SF0">
    <property type="entry name" value="ALPHA-KETOGLUTARATE-DEPENDENT DIOXYGENASE ALKB HOMOLOG 4"/>
    <property type="match status" value="1"/>
</dbReference>
<keyword evidence="4" id="KW-0223">Dioxygenase</keyword>
<dbReference type="InterPro" id="IPR037151">
    <property type="entry name" value="AlkB-like_sf"/>
</dbReference>
<reference evidence="4" key="1">
    <citation type="submission" date="2018-10" db="EMBL/GenBank/DDBJ databases">
        <title>Transcriptome assembly of Aceria tosichella (Wheat curl mite) Type 2.</title>
        <authorList>
            <person name="Scully E.D."/>
            <person name="Geib S.M."/>
            <person name="Palmer N.A."/>
            <person name="Gupta A.K."/>
            <person name="Sarath G."/>
            <person name="Tatineni S."/>
        </authorList>
    </citation>
    <scope>NUCLEOTIDE SEQUENCE</scope>
    <source>
        <strain evidence="4">LincolnNE</strain>
    </source>
</reference>
<accession>A0A6G1SGJ1</accession>
<dbReference type="GO" id="GO:0070988">
    <property type="term" value="P:demethylation"/>
    <property type="evidence" value="ECO:0007669"/>
    <property type="project" value="InterPro"/>
</dbReference>
<evidence type="ECO:0000259" key="3">
    <source>
        <dbReference type="PROSITE" id="PS51471"/>
    </source>
</evidence>
<dbReference type="PROSITE" id="PS51471">
    <property type="entry name" value="FE2OG_OXY"/>
    <property type="match status" value="1"/>
</dbReference>
<dbReference type="AlphaFoldDB" id="A0A6G1SGJ1"/>
<name>A0A6G1SGJ1_9ACAR</name>
<proteinExistence type="inferred from homology"/>
<dbReference type="InterPro" id="IPR005123">
    <property type="entry name" value="Oxoglu/Fe-dep_dioxygenase_dom"/>
</dbReference>
<evidence type="ECO:0000256" key="2">
    <source>
        <dbReference type="RuleBase" id="RU003682"/>
    </source>
</evidence>
<organism evidence="4">
    <name type="scientific">Aceria tosichella</name>
    <name type="common">wheat curl mite</name>
    <dbReference type="NCBI Taxonomy" id="561515"/>
    <lineage>
        <taxon>Eukaryota</taxon>
        <taxon>Metazoa</taxon>
        <taxon>Ecdysozoa</taxon>
        <taxon>Arthropoda</taxon>
        <taxon>Chelicerata</taxon>
        <taxon>Arachnida</taxon>
        <taxon>Acari</taxon>
        <taxon>Acariformes</taxon>
        <taxon>Trombidiformes</taxon>
        <taxon>Prostigmata</taxon>
        <taxon>Eupodina</taxon>
        <taxon>Eriophyoidea</taxon>
        <taxon>Eriophyidae</taxon>
        <taxon>Eriophyinae</taxon>
        <taxon>Aceriini</taxon>
        <taxon>Aceria</taxon>
    </lineage>
</organism>
<evidence type="ECO:0000256" key="1">
    <source>
        <dbReference type="ARBA" id="ARBA00001954"/>
    </source>
</evidence>
<feature type="domain" description="Fe2OG dioxygenase" evidence="3">
    <location>
        <begin position="124"/>
        <end position="220"/>
    </location>
</feature>
<protein>
    <submittedName>
        <fullName evidence="4">Putative alpha-ketoglutarate-dependent dioxygenase ABH4</fullName>
    </submittedName>
</protein>
<dbReference type="GO" id="GO:0051213">
    <property type="term" value="F:dioxygenase activity"/>
    <property type="evidence" value="ECO:0007669"/>
    <property type="project" value="UniProtKB-KW"/>
</dbReference>
<dbReference type="GO" id="GO:0046872">
    <property type="term" value="F:metal ion binding"/>
    <property type="evidence" value="ECO:0007669"/>
    <property type="project" value="UniProtKB-KW"/>
</dbReference>
<dbReference type="EMBL" id="GGYP01004321">
    <property type="protein sequence ID" value="MDE49092.1"/>
    <property type="molecule type" value="Transcribed_RNA"/>
</dbReference>
<keyword evidence="2" id="KW-0560">Oxidoreductase</keyword>
<comment type="similarity">
    <text evidence="2">Belongs to the iron/ascorbate-dependent oxidoreductase family.</text>
</comment>
<dbReference type="SUPFAM" id="SSF51197">
    <property type="entry name" value="Clavaminate synthase-like"/>
    <property type="match status" value="1"/>
</dbReference>
<gene>
    <name evidence="4" type="primary">Alkbh4</name>
    <name evidence="4" type="ORF">g.255</name>
</gene>
<keyword evidence="2" id="KW-0479">Metal-binding</keyword>
<keyword evidence="2" id="KW-0408">Iron</keyword>
<sequence>MSEWKSQKPIYIFCPSCGDKAWISESHEFHSENSNVDSVNIGGVHVIKDFVDQHEEQQLVQMIDTRKPWVPSQEGRRKQDYGPKVSFLKKKVAVGNFGGFPCFAVSLFERMSNEHPELLLDFVPVEFCLLEYTPERGSYIRPHYDDMWIWGDRLITVNLLSDTALRLTREFKIPPYEIIIKMPARSLIVIRGEARYDWHHSINRYDIKSRRIAMTWREFSDEIIKDEEHRDFVTEVFQLANQVDEASA</sequence>
<dbReference type="Gene3D" id="2.60.120.590">
    <property type="entry name" value="Alpha-ketoglutarate-dependent dioxygenase AlkB-like"/>
    <property type="match status" value="1"/>
</dbReference>
<dbReference type="GO" id="GO:0032451">
    <property type="term" value="F:demethylase activity"/>
    <property type="evidence" value="ECO:0007669"/>
    <property type="project" value="TreeGrafter"/>
</dbReference>
<dbReference type="PANTHER" id="PTHR12463">
    <property type="entry name" value="OXYGENASE-RELATED"/>
    <property type="match status" value="1"/>
</dbReference>
<evidence type="ECO:0000313" key="4">
    <source>
        <dbReference type="EMBL" id="MDE49092.1"/>
    </source>
</evidence>
<comment type="cofactor">
    <cofactor evidence="1">
        <name>Fe(2+)</name>
        <dbReference type="ChEBI" id="CHEBI:29033"/>
    </cofactor>
</comment>